<keyword evidence="2" id="KW-0418">Kinase</keyword>
<dbReference type="Gene3D" id="3.30.810.10">
    <property type="entry name" value="2-Layer Sandwich"/>
    <property type="match status" value="1"/>
</dbReference>
<dbReference type="OrthoDB" id="70770at2759"/>
<dbReference type="EMBL" id="GDIQ01023807">
    <property type="protein sequence ID" value="JAN70930.1"/>
    <property type="molecule type" value="Transcribed_RNA"/>
</dbReference>
<dbReference type="InterPro" id="IPR027484">
    <property type="entry name" value="PInositol-4-P-5-kinase_N"/>
</dbReference>
<dbReference type="PROSITE" id="PS51455">
    <property type="entry name" value="PIPK"/>
    <property type="match status" value="1"/>
</dbReference>
<dbReference type="InterPro" id="IPR002498">
    <property type="entry name" value="PInositol-4-P-4/5-kinase_core"/>
</dbReference>
<sequence>MSTISAVVQLGAVSSMSGPHSILEIGERQEKTHPSSENDTTVHQDGLSHTESNHKEAARSLTPMNQHNPSSDPNDCIPQHDDELSSSEDVATGSSKKEKRPPPLEMAQDPSLATGDGPKTPLSPRARSAGTLKTDREKKLGHRRVGEGGEVTYKKIHTSQIMGSIQLGISHAVGGLASKPERDLLMQDFMTIETTNFYSQGSQLTPAHHYSDFRFKSFAPIAFRYFRDLFGIQPDDFLLSLCNEPLRELTNPGASGSIFYLSADDEFIIKTVQHKEGEFLMKLLLGYYMNLNQNPRTLLPKFFGLYCYICNSKNVRMVVMNNLLPSSIKLHEKYDLKGSTYKRKASKSERSKTVPTFKDLDFLELHPDGIMLEADTYNALIKTIQRDCRVLESFKIMDYSLLVAIHNLDLAAKEEAERRRNNSIGDEDSGEENGAVAGTSSGATGSTQPPPLVRSRSINRQKLVAHSTALESIQAESEPIDEEDDVPPGGIPARNAKGERLLIFLGIIDILQSYRLKKKLEHTLKAMIHDGDTVSVHRPGFYSQRFQNFMAKQVFRKVPSPLKHSPSKKKLTARTRATSVTDSAAPANYDQLAVSQESASDAGAMGGVSTLPHPTGASSMSGPATAVTFSNTVVGGGGTSAAGNSVGGGIGGSSGTPVNLPAVLKDRVPSNLRLASGAGSRGPPPPVPPRSPKRVNIAVPTSQGGVSAGPAKVSFRPRASNEDGESRSLPSSSSSSSTPPPAFEDVLRSGPSDRPREQPMAQTSRAGSKSVNVSGKRQTEATVSRNWTSQAEAIRNQEFGKQIETSVVSHTEELVCMTSHHIFSMSEVQLEVRSNSKASSLGSGEILRMASGVLSGGHTPTPTWTEGTPSFTESSSSGELGFSGSPKMNQTSANSSRVHVKVVNEETLSSSFHQDHEMVSSVRIP</sequence>
<evidence type="ECO:0000313" key="2">
    <source>
        <dbReference type="EMBL" id="JAN70930.1"/>
    </source>
</evidence>
<organism evidence="2">
    <name type="scientific">Daphnia magna</name>
    <dbReference type="NCBI Taxonomy" id="35525"/>
    <lineage>
        <taxon>Eukaryota</taxon>
        <taxon>Metazoa</taxon>
        <taxon>Ecdysozoa</taxon>
        <taxon>Arthropoda</taxon>
        <taxon>Crustacea</taxon>
        <taxon>Branchiopoda</taxon>
        <taxon>Diplostraca</taxon>
        <taxon>Cladocera</taxon>
        <taxon>Anomopoda</taxon>
        <taxon>Daphniidae</taxon>
        <taxon>Daphnia</taxon>
    </lineage>
</organism>
<feature type="compositionally biased region" description="Basic and acidic residues" evidence="1">
    <location>
        <begin position="25"/>
        <end position="58"/>
    </location>
</feature>
<dbReference type="GO" id="GO:0005524">
    <property type="term" value="F:ATP binding"/>
    <property type="evidence" value="ECO:0007669"/>
    <property type="project" value="UniProtKB-UniRule"/>
</dbReference>
<dbReference type="CDD" id="cd17301">
    <property type="entry name" value="PIPKc_PIP5KI"/>
    <property type="match status" value="1"/>
</dbReference>
<dbReference type="GO" id="GO:0016308">
    <property type="term" value="F:1-phosphatidylinositol-4-phosphate 5-kinase activity"/>
    <property type="evidence" value="ECO:0007669"/>
    <property type="project" value="TreeGrafter"/>
</dbReference>
<dbReference type="GO" id="GO:0005886">
    <property type="term" value="C:plasma membrane"/>
    <property type="evidence" value="ECO:0007669"/>
    <property type="project" value="TreeGrafter"/>
</dbReference>
<feature type="compositionally biased region" description="Polar residues" evidence="1">
    <location>
        <begin position="62"/>
        <end position="73"/>
    </location>
</feature>
<dbReference type="Gene3D" id="3.30.800.10">
    <property type="entry name" value="Phosphatidylinositol Phosphate Kinase II Beta"/>
    <property type="match status" value="1"/>
</dbReference>
<dbReference type="AlphaFoldDB" id="A0A0P6IAL5"/>
<feature type="region of interest" description="Disordered" evidence="1">
    <location>
        <begin position="11"/>
        <end position="143"/>
    </location>
</feature>
<reference evidence="2" key="1">
    <citation type="submission" date="2015-10" db="EMBL/GenBank/DDBJ databases">
        <title>EvidentialGene: Evidence-directed Construction of Complete mRNA Transcriptomes without Genomes.</title>
        <authorList>
            <person name="Gilbert D.G."/>
        </authorList>
    </citation>
    <scope>NUCLEOTIDE SEQUENCE</scope>
</reference>
<feature type="compositionally biased region" description="Low complexity" evidence="1">
    <location>
        <begin position="727"/>
        <end position="737"/>
    </location>
</feature>
<evidence type="ECO:0000256" key="1">
    <source>
        <dbReference type="SAM" id="MobiDB-lite"/>
    </source>
</evidence>
<feature type="region of interest" description="Disordered" evidence="1">
    <location>
        <begin position="474"/>
        <end position="493"/>
    </location>
</feature>
<dbReference type="PANTHER" id="PTHR23086:SF101">
    <property type="entry name" value="LP03320P-RELATED"/>
    <property type="match status" value="1"/>
</dbReference>
<dbReference type="Pfam" id="PF01504">
    <property type="entry name" value="PIP5K"/>
    <property type="match status" value="1"/>
</dbReference>
<feature type="region of interest" description="Disordered" evidence="1">
    <location>
        <begin position="560"/>
        <end position="579"/>
    </location>
</feature>
<accession>A0A0P6IAL5</accession>
<dbReference type="PANTHER" id="PTHR23086">
    <property type="entry name" value="PHOSPHATIDYLINOSITOL-4-PHOSPHATE 5-KINASE"/>
    <property type="match status" value="1"/>
</dbReference>
<dbReference type="SUPFAM" id="SSF56104">
    <property type="entry name" value="SAICAR synthase-like"/>
    <property type="match status" value="1"/>
</dbReference>
<dbReference type="GO" id="GO:0046854">
    <property type="term" value="P:phosphatidylinositol phosphate biosynthetic process"/>
    <property type="evidence" value="ECO:0007669"/>
    <property type="project" value="TreeGrafter"/>
</dbReference>
<feature type="region of interest" description="Disordered" evidence="1">
    <location>
        <begin position="673"/>
        <end position="782"/>
    </location>
</feature>
<feature type="compositionally biased region" description="Basic and acidic residues" evidence="1">
    <location>
        <begin position="745"/>
        <end position="757"/>
    </location>
</feature>
<dbReference type="InterPro" id="IPR023610">
    <property type="entry name" value="PInositol-4/5-P-5/4-kinase"/>
</dbReference>
<feature type="region of interest" description="Disordered" evidence="1">
    <location>
        <begin position="417"/>
        <end position="458"/>
    </location>
</feature>
<name>A0A0P6IAL5_9CRUS</name>
<protein>
    <submittedName>
        <fullName evidence="2">Phosphatidylinositol 4-phosphate 5-kinase type-1 beta</fullName>
    </submittedName>
</protein>
<feature type="compositionally biased region" description="Low complexity" evidence="1">
    <location>
        <begin position="865"/>
        <end position="886"/>
    </location>
</feature>
<feature type="region of interest" description="Disordered" evidence="1">
    <location>
        <begin position="858"/>
        <end position="894"/>
    </location>
</feature>
<dbReference type="SMART" id="SM00330">
    <property type="entry name" value="PIPKc"/>
    <property type="match status" value="1"/>
</dbReference>
<feature type="compositionally biased region" description="Low complexity" evidence="1">
    <location>
        <begin position="434"/>
        <end position="447"/>
    </location>
</feature>
<dbReference type="InterPro" id="IPR027483">
    <property type="entry name" value="PInositol-4-P-4/5-kinase_C_sf"/>
</dbReference>
<feature type="compositionally biased region" description="Polar residues" evidence="1">
    <location>
        <begin position="760"/>
        <end position="782"/>
    </location>
</feature>
<proteinExistence type="predicted"/>
<keyword evidence="2" id="KW-0808">Transferase</keyword>